<feature type="transmembrane region" description="Helical" evidence="2">
    <location>
        <begin position="415"/>
        <end position="437"/>
    </location>
</feature>
<feature type="transmembrane region" description="Helical" evidence="2">
    <location>
        <begin position="96"/>
        <end position="124"/>
    </location>
</feature>
<reference evidence="3" key="1">
    <citation type="submission" date="2021-01" db="EMBL/GenBank/DDBJ databases">
        <authorList>
            <person name="Kaushik A."/>
        </authorList>
    </citation>
    <scope>NUCLEOTIDE SEQUENCE</scope>
    <source>
        <strain evidence="3">AG5</strain>
    </source>
</reference>
<feature type="transmembrane region" description="Helical" evidence="2">
    <location>
        <begin position="17"/>
        <end position="37"/>
    </location>
</feature>
<feature type="transmembrane region" description="Helical" evidence="2">
    <location>
        <begin position="579"/>
        <end position="600"/>
    </location>
</feature>
<feature type="transmembrane region" description="Helical" evidence="2">
    <location>
        <begin position="620"/>
        <end position="638"/>
    </location>
</feature>
<feature type="region of interest" description="Disordered" evidence="1">
    <location>
        <begin position="669"/>
        <end position="835"/>
    </location>
</feature>
<evidence type="ECO:0000256" key="2">
    <source>
        <dbReference type="SAM" id="Phobius"/>
    </source>
</evidence>
<accession>A0A8H3DTD2</accession>
<evidence type="ECO:0000313" key="4">
    <source>
        <dbReference type="Proteomes" id="UP000663827"/>
    </source>
</evidence>
<feature type="transmembrane region" description="Helical" evidence="2">
    <location>
        <begin position="534"/>
        <end position="567"/>
    </location>
</feature>
<name>A0A8H3DTD2_9AGAM</name>
<feature type="transmembrane region" description="Helical" evidence="2">
    <location>
        <begin position="443"/>
        <end position="468"/>
    </location>
</feature>
<comment type="caution">
    <text evidence="3">The sequence shown here is derived from an EMBL/GenBank/DDBJ whole genome shotgun (WGS) entry which is preliminary data.</text>
</comment>
<protein>
    <submittedName>
        <fullName evidence="3">Uncharacterized protein</fullName>
    </submittedName>
</protein>
<feature type="transmembrane region" description="Helical" evidence="2">
    <location>
        <begin position="65"/>
        <end position="84"/>
    </location>
</feature>
<dbReference type="Proteomes" id="UP000663827">
    <property type="component" value="Unassembled WGS sequence"/>
</dbReference>
<feature type="transmembrane region" description="Helical" evidence="2">
    <location>
        <begin position="230"/>
        <end position="251"/>
    </location>
</feature>
<feature type="transmembrane region" description="Helical" evidence="2">
    <location>
        <begin position="266"/>
        <end position="284"/>
    </location>
</feature>
<dbReference type="EMBL" id="CAJNJQ010000392">
    <property type="protein sequence ID" value="CAE7075000.1"/>
    <property type="molecule type" value="Genomic_DNA"/>
</dbReference>
<gene>
    <name evidence="3" type="ORF">RDB_LOCUS19120</name>
</gene>
<feature type="compositionally biased region" description="Basic and acidic residues" evidence="1">
    <location>
        <begin position="675"/>
        <end position="728"/>
    </location>
</feature>
<dbReference type="AlphaFoldDB" id="A0A8H3DTD2"/>
<keyword evidence="2" id="KW-0812">Transmembrane</keyword>
<proteinExistence type="predicted"/>
<organism evidence="3 4">
    <name type="scientific">Rhizoctonia solani</name>
    <dbReference type="NCBI Taxonomy" id="456999"/>
    <lineage>
        <taxon>Eukaryota</taxon>
        <taxon>Fungi</taxon>
        <taxon>Dikarya</taxon>
        <taxon>Basidiomycota</taxon>
        <taxon>Agaricomycotina</taxon>
        <taxon>Agaricomycetes</taxon>
        <taxon>Cantharellales</taxon>
        <taxon>Ceratobasidiaceae</taxon>
        <taxon>Rhizoctonia</taxon>
    </lineage>
</organism>
<evidence type="ECO:0000256" key="1">
    <source>
        <dbReference type="SAM" id="MobiDB-lite"/>
    </source>
</evidence>
<feature type="compositionally biased region" description="Basic and acidic residues" evidence="1">
    <location>
        <begin position="816"/>
        <end position="835"/>
    </location>
</feature>
<feature type="transmembrane region" description="Helical" evidence="2">
    <location>
        <begin position="185"/>
        <end position="218"/>
    </location>
</feature>
<feature type="transmembrane region" description="Helical" evidence="2">
    <location>
        <begin position="145"/>
        <end position="162"/>
    </location>
</feature>
<feature type="compositionally biased region" description="Basic and acidic residues" evidence="1">
    <location>
        <begin position="765"/>
        <end position="786"/>
    </location>
</feature>
<keyword evidence="2" id="KW-1133">Transmembrane helix</keyword>
<feature type="compositionally biased region" description="Pro residues" evidence="1">
    <location>
        <begin position="752"/>
        <end position="764"/>
    </location>
</feature>
<feature type="transmembrane region" description="Helical" evidence="2">
    <location>
        <begin position="488"/>
        <end position="508"/>
    </location>
</feature>
<evidence type="ECO:0000313" key="3">
    <source>
        <dbReference type="EMBL" id="CAE7075000.1"/>
    </source>
</evidence>
<sequence length="835" mass="94719">MSCKAANPDVIDLGTRLAIYSYAACSAALGFLTLLSAGQRQYIQEPKEEEVYIERVVKHIKDVDFAVATSTLTGVALIIAALFHQHYFHSLTLFHAYIVLLLLWIITLTGMWFVIHAWVFDILAKNRRRMNTLGFWKRILLNSKWFTIHFSLMGGYGLYVTIRRGDFQPPECIPGAFKNHVLSTFAYGFAAVPVLNSCMLFIITSFLVWIASVVVAACSRRGWGGQVDPVVFCFFWLLEYIVIIGGIILTIELQLRENTKGDGSPSPFGSTLAVSLVIVPLQLVGKRAWEIIKPPDPQGPSRHSGAGMAESQPFAANQLAERWLQSTATNNGWVRETTVVTEAGHLLMSEACKAANPDVIDLGARIAIYSYAGCSALLGFLTLVGASQRRQLEVEEDQYKYTEKVVKHINEVNEAVATSTLTGMALIIAALVHQHLFHSLTLFHAYMVLCLLWVVTLTGMWFVIHAWVFDILRARKRRMATFSFWKRIFVQAKWFTVQFCAMGAYGIYVTVRREDFLPPECIPPVFSNKVWSTFLYTFATIPVINSCMLFIITSFFVWVASVIVAICSRKGWKGLVDPIVFCIFWLLEYIMLTVALIVMIETQLKEYTMNDQTQSPFGSTLAMALVIVPLKVVAVRMWQLLYGDVPPLPPTPAPPKHWVLLPAESNINQPPKVYRPRDHSNDYSNDYSKDYSNDYPREYPKEYPKDYPKDYAKDYTRDHPKNHAKDVSKSPTKPRRPPSPKQQLSPIKTRSHPPPSPIKSPSKPPSRDCLRTHRDPSKVPSKESLRPHRPREPRKAPSQDSLMPAQYHPRNPPRSPSKESLREARHRERYLNTQV</sequence>
<keyword evidence="2" id="KW-0472">Membrane</keyword>